<protein>
    <submittedName>
        <fullName evidence="1">Uncharacterized protein</fullName>
    </submittedName>
</protein>
<reference evidence="1 2" key="1">
    <citation type="submission" date="2018-08" db="EMBL/GenBank/DDBJ databases">
        <title>Genomic Encyclopedia of Archaeal and Bacterial Type Strains, Phase II (KMG-II): from individual species to whole genera.</title>
        <authorList>
            <person name="Goeker M."/>
        </authorList>
    </citation>
    <scope>NUCLEOTIDE SEQUENCE [LARGE SCALE GENOMIC DNA]</scope>
    <source>
        <strain evidence="1 2">DSM 100880</strain>
    </source>
</reference>
<dbReference type="AlphaFoldDB" id="A0A3E0ENF2"/>
<name>A0A3E0ENF2_9FLAO</name>
<comment type="caution">
    <text evidence="1">The sequence shown here is derived from an EMBL/GenBank/DDBJ whole genome shotgun (WGS) entry which is preliminary data.</text>
</comment>
<dbReference type="EMBL" id="QUNI01000004">
    <property type="protein sequence ID" value="REG99782.1"/>
    <property type="molecule type" value="Genomic_DNA"/>
</dbReference>
<proteinExistence type="predicted"/>
<dbReference type="Proteomes" id="UP000257136">
    <property type="component" value="Unassembled WGS sequence"/>
</dbReference>
<keyword evidence="2" id="KW-1185">Reference proteome</keyword>
<evidence type="ECO:0000313" key="1">
    <source>
        <dbReference type="EMBL" id="REG99782.1"/>
    </source>
</evidence>
<evidence type="ECO:0000313" key="2">
    <source>
        <dbReference type="Proteomes" id="UP000257136"/>
    </source>
</evidence>
<organism evidence="1 2">
    <name type="scientific">Flavobacterium aquicola</name>
    <dbReference type="NCBI Taxonomy" id="1682742"/>
    <lineage>
        <taxon>Bacteria</taxon>
        <taxon>Pseudomonadati</taxon>
        <taxon>Bacteroidota</taxon>
        <taxon>Flavobacteriia</taxon>
        <taxon>Flavobacteriales</taxon>
        <taxon>Flavobacteriaceae</taxon>
        <taxon>Flavobacterium</taxon>
    </lineage>
</organism>
<sequence>MGLLRSSQRHSNENKKRILKIPAAFTNTLLKFSIFEA</sequence>
<accession>A0A3E0ENF2</accession>
<gene>
    <name evidence="1" type="ORF">C8P67_104419</name>
</gene>